<name>A0AB33WLH8_9PSED</name>
<evidence type="ECO:0000313" key="2">
    <source>
        <dbReference type="Proteomes" id="UP000003790"/>
    </source>
</evidence>
<gene>
    <name evidence="1" type="ORF">PchlO6_2134</name>
</gene>
<sequence length="98" mass="11035">MQAKDRKDPPAQSTFEALPMTHITRCKMTLRSKGPVQGSTESLTRLHFGAVWSANPAEEDAIYGKYTPYGEYVVNVAADRAEHFEEGKDYYFDISPAF</sequence>
<evidence type="ECO:0000313" key="1">
    <source>
        <dbReference type="EMBL" id="EIM13966.1"/>
    </source>
</evidence>
<reference evidence="1 2" key="1">
    <citation type="journal article" date="2012" name="PLoS Genet.">
        <title>Comparative Genomics of Plant-Associated Pseudomonas spp.: Insights into Diversity and Inheritance of Traits Involved in Multitrophic Interactions.</title>
        <authorList>
            <person name="Loper J.E."/>
            <person name="Hassan K.A."/>
            <person name="Mavrodi D.V."/>
            <person name="Davis E.W.II."/>
            <person name="Lim C.K."/>
            <person name="Shaffer B.T."/>
            <person name="Elbourne L.D."/>
            <person name="Stockwell V.O."/>
            <person name="Hartney S.L."/>
            <person name="Breakwell K."/>
            <person name="Henkels M.D."/>
            <person name="Tetu S.G."/>
            <person name="Rangel L.I."/>
            <person name="Kidarsa T.A."/>
            <person name="Wilson N.L."/>
            <person name="van de Mortel J.E."/>
            <person name="Song C."/>
            <person name="Blumhagen R."/>
            <person name="Radune D."/>
            <person name="Hostetler J.B."/>
            <person name="Brinkac L.M."/>
            <person name="Durkin A.S."/>
            <person name="Kluepfel D.A."/>
            <person name="Wechter W.P."/>
            <person name="Anderson A.J."/>
            <person name="Kim Y.C."/>
            <person name="Pierson L.S.III."/>
            <person name="Pierson E.A."/>
            <person name="Lindow S.E."/>
            <person name="Kobayashi D.Y."/>
            <person name="Raaijmakers J.M."/>
            <person name="Weller D.M."/>
            <person name="Thomashow L.S."/>
            <person name="Allen A.E."/>
            <person name="Paulsen I.T."/>
        </authorList>
    </citation>
    <scope>NUCLEOTIDE SEQUENCE [LARGE SCALE GENOMIC DNA]</scope>
    <source>
        <strain evidence="1 2">O6</strain>
    </source>
</reference>
<proteinExistence type="predicted"/>
<accession>A0AB33WLH8</accession>
<comment type="caution">
    <text evidence="1">The sequence shown here is derived from an EMBL/GenBank/DDBJ whole genome shotgun (WGS) entry which is preliminary data.</text>
</comment>
<dbReference type="AlphaFoldDB" id="A0AB33WLH8"/>
<dbReference type="Proteomes" id="UP000003790">
    <property type="component" value="Chromosome"/>
</dbReference>
<protein>
    <submittedName>
        <fullName evidence="1">Uncharacterized protein</fullName>
    </submittedName>
</protein>
<organism evidence="1 2">
    <name type="scientific">Pseudomonas chlororaphis O6</name>
    <dbReference type="NCBI Taxonomy" id="1037915"/>
    <lineage>
        <taxon>Bacteria</taxon>
        <taxon>Pseudomonadati</taxon>
        <taxon>Pseudomonadota</taxon>
        <taxon>Gammaproteobacteria</taxon>
        <taxon>Pseudomonadales</taxon>
        <taxon>Pseudomonadaceae</taxon>
        <taxon>Pseudomonas</taxon>
    </lineage>
</organism>
<dbReference type="EMBL" id="AHOT01000027">
    <property type="protein sequence ID" value="EIM13966.1"/>
    <property type="molecule type" value="Genomic_DNA"/>
</dbReference>